<dbReference type="Pfam" id="PF01575">
    <property type="entry name" value="MaoC_dehydratas"/>
    <property type="match status" value="1"/>
</dbReference>
<organism evidence="3 4">
    <name type="scientific">Prescottella agglutinans</name>
    <dbReference type="NCBI Taxonomy" id="1644129"/>
    <lineage>
        <taxon>Bacteria</taxon>
        <taxon>Bacillati</taxon>
        <taxon>Actinomycetota</taxon>
        <taxon>Actinomycetes</taxon>
        <taxon>Mycobacteriales</taxon>
        <taxon>Nocardiaceae</taxon>
        <taxon>Prescottella</taxon>
    </lineage>
</organism>
<evidence type="ECO:0000313" key="3">
    <source>
        <dbReference type="EMBL" id="RVW10771.1"/>
    </source>
</evidence>
<dbReference type="Gene3D" id="3.10.129.10">
    <property type="entry name" value="Hotdog Thioesterase"/>
    <property type="match status" value="1"/>
</dbReference>
<evidence type="ECO:0000313" key="4">
    <source>
        <dbReference type="Proteomes" id="UP000286208"/>
    </source>
</evidence>
<dbReference type="CDD" id="cd03450">
    <property type="entry name" value="NodN"/>
    <property type="match status" value="1"/>
</dbReference>
<evidence type="ECO:0000259" key="2">
    <source>
        <dbReference type="Pfam" id="PF01575"/>
    </source>
</evidence>
<dbReference type="EMBL" id="RKLP01000002">
    <property type="protein sequence ID" value="RVW10771.1"/>
    <property type="molecule type" value="Genomic_DNA"/>
</dbReference>
<accession>A0A438BJ48</accession>
<feature type="domain" description="MaoC-like" evidence="2">
    <location>
        <begin position="12"/>
        <end position="117"/>
    </location>
</feature>
<sequence>MTVFASVDELRSAVGTDLGTSDWITVTQDRIDTFAECTEDRQWIHVDPVRAADGPFGGPIAHGYLTLSLLSRFLEDLVQVEKVSAAVNYGLDRVRFPAPVAAGGRVRGHGRVVSVDEIPAGVQAAFEISVECEGVGKPVCVAVSLARFLAE</sequence>
<proteinExistence type="inferred from homology"/>
<reference evidence="3 4" key="1">
    <citation type="submission" date="2018-11" db="EMBL/GenBank/DDBJ databases">
        <title>Rhodococcus spongicola sp. nov. and Rhodococcus xishaensis sp. nov. from marine sponges.</title>
        <authorList>
            <person name="Li L."/>
            <person name="Lin H.W."/>
        </authorList>
    </citation>
    <scope>NUCLEOTIDE SEQUENCE [LARGE SCALE GENOMIC DNA]</scope>
    <source>
        <strain evidence="3 4">CCTCC AB2014297</strain>
    </source>
</reference>
<name>A0A438BJ48_9NOCA</name>
<dbReference type="AlphaFoldDB" id="A0A438BJ48"/>
<dbReference type="PANTHER" id="PTHR42993:SF1">
    <property type="entry name" value="MAOC-LIKE DEHYDRATASE DOMAIN-CONTAINING PROTEIN"/>
    <property type="match status" value="1"/>
</dbReference>
<dbReference type="PANTHER" id="PTHR42993">
    <property type="entry name" value="MAOC-LIKE DEHYDRATASE DOMAIN-CONTAINING PROTEIN"/>
    <property type="match status" value="1"/>
</dbReference>
<comment type="similarity">
    <text evidence="1">Belongs to the enoyl-CoA hydratase/isomerase family.</text>
</comment>
<dbReference type="InterPro" id="IPR029069">
    <property type="entry name" value="HotDog_dom_sf"/>
</dbReference>
<dbReference type="RefSeq" id="WP_127915214.1">
    <property type="nucleotide sequence ID" value="NZ_RKLP01000002.1"/>
</dbReference>
<protein>
    <submittedName>
        <fullName evidence="3">MaoC family dehydratase</fullName>
    </submittedName>
</protein>
<evidence type="ECO:0000256" key="1">
    <source>
        <dbReference type="ARBA" id="ARBA00005254"/>
    </source>
</evidence>
<gene>
    <name evidence="3" type="ORF">EGT67_06415</name>
</gene>
<dbReference type="InterPro" id="IPR039375">
    <property type="entry name" value="NodN-like"/>
</dbReference>
<dbReference type="OrthoDB" id="9801735at2"/>
<dbReference type="Proteomes" id="UP000286208">
    <property type="component" value="Unassembled WGS sequence"/>
</dbReference>
<dbReference type="InterPro" id="IPR002539">
    <property type="entry name" value="MaoC-like_dom"/>
</dbReference>
<keyword evidence="4" id="KW-1185">Reference proteome</keyword>
<dbReference type="SUPFAM" id="SSF54637">
    <property type="entry name" value="Thioesterase/thiol ester dehydrase-isomerase"/>
    <property type="match status" value="1"/>
</dbReference>
<comment type="caution">
    <text evidence="3">The sequence shown here is derived from an EMBL/GenBank/DDBJ whole genome shotgun (WGS) entry which is preliminary data.</text>
</comment>